<evidence type="ECO:0000313" key="3">
    <source>
        <dbReference type="Proteomes" id="UP001215712"/>
    </source>
</evidence>
<feature type="region of interest" description="Disordered" evidence="1">
    <location>
        <begin position="318"/>
        <end position="347"/>
    </location>
</feature>
<dbReference type="Proteomes" id="UP001215712">
    <property type="component" value="Unassembled WGS sequence"/>
</dbReference>
<reference evidence="2" key="2">
    <citation type="submission" date="2023-01" db="EMBL/GenBank/DDBJ databases">
        <authorList>
            <person name="Petersen C."/>
        </authorList>
    </citation>
    <scope>NUCLEOTIDE SEQUENCE</scope>
    <source>
        <strain evidence="2">IBT 17514</strain>
    </source>
</reference>
<evidence type="ECO:0000256" key="1">
    <source>
        <dbReference type="SAM" id="MobiDB-lite"/>
    </source>
</evidence>
<dbReference type="GO" id="GO:0008168">
    <property type="term" value="F:methyltransferase activity"/>
    <property type="evidence" value="ECO:0007669"/>
    <property type="project" value="TreeGrafter"/>
</dbReference>
<feature type="compositionally biased region" description="Basic and acidic residues" evidence="1">
    <location>
        <begin position="318"/>
        <end position="336"/>
    </location>
</feature>
<organism evidence="2 3">
    <name type="scientific">Penicillium malachiteum</name>
    <dbReference type="NCBI Taxonomy" id="1324776"/>
    <lineage>
        <taxon>Eukaryota</taxon>
        <taxon>Fungi</taxon>
        <taxon>Dikarya</taxon>
        <taxon>Ascomycota</taxon>
        <taxon>Pezizomycotina</taxon>
        <taxon>Eurotiomycetes</taxon>
        <taxon>Eurotiomycetidae</taxon>
        <taxon>Eurotiales</taxon>
        <taxon>Aspergillaceae</taxon>
        <taxon>Penicillium</taxon>
    </lineage>
</organism>
<feature type="compositionally biased region" description="Pro residues" evidence="1">
    <location>
        <begin position="337"/>
        <end position="347"/>
    </location>
</feature>
<name>A0AAD6MYW0_9EURO</name>
<sequence>MPDNFKDHITVDPDIYALTNAYELDDNQSETTSLASSIYRGVMENGRRYQTIREGEYWGPSDEQQFEALEAGHLVALVMDSESRNPLFQAPVKDPKRILDIGTGRGSWAVDAADMFPNLDDVLQEWTWREPFDFIHMRLMLGAFSAQEWDNVYKQCYDNLTPGGWFEQHEGGCDLLSDDGSLPEESILTQWGKNICAAASNAGKPVDTLDTMRTEIEKAGFVDVHEKVYKWPIGPWPRDSVLKEAGRLSYHMWRTGMEGWAMYLLTKYGVPEPWSKEEVQVYVAKARNDIQNPNYHIYHKARRIWARKPTEAEMAAKAADKAREVAEQTTRIKDEPLSPPFSPSDRW</sequence>
<comment type="caution">
    <text evidence="2">The sequence shown here is derived from an EMBL/GenBank/DDBJ whole genome shotgun (WGS) entry which is preliminary data.</text>
</comment>
<dbReference type="PANTHER" id="PTHR43591">
    <property type="entry name" value="METHYLTRANSFERASE"/>
    <property type="match status" value="1"/>
</dbReference>
<accession>A0AAD6MYW0</accession>
<reference evidence="2" key="1">
    <citation type="journal article" date="2023" name="IMA Fungus">
        <title>Comparative genomic study of the Penicillium genus elucidates a diverse pangenome and 15 lateral gene transfer events.</title>
        <authorList>
            <person name="Petersen C."/>
            <person name="Sorensen T."/>
            <person name="Nielsen M.R."/>
            <person name="Sondergaard T.E."/>
            <person name="Sorensen J.L."/>
            <person name="Fitzpatrick D.A."/>
            <person name="Frisvad J.C."/>
            <person name="Nielsen K.L."/>
        </authorList>
    </citation>
    <scope>NUCLEOTIDE SEQUENCE</scope>
    <source>
        <strain evidence="2">IBT 17514</strain>
    </source>
</reference>
<dbReference type="EMBL" id="JAQJAN010000003">
    <property type="protein sequence ID" value="KAJ5733856.1"/>
    <property type="molecule type" value="Genomic_DNA"/>
</dbReference>
<dbReference type="InterPro" id="IPR029063">
    <property type="entry name" value="SAM-dependent_MTases_sf"/>
</dbReference>
<protein>
    <submittedName>
        <fullName evidence="2">Uncharacterized protein</fullName>
    </submittedName>
</protein>
<dbReference type="PANTHER" id="PTHR43591:SF10">
    <property type="entry name" value="ABC TRANSMEMBRANE TYPE-1 DOMAIN-CONTAINING PROTEIN-RELATED"/>
    <property type="match status" value="1"/>
</dbReference>
<dbReference type="Pfam" id="PF13489">
    <property type="entry name" value="Methyltransf_23"/>
    <property type="match status" value="1"/>
</dbReference>
<keyword evidence="3" id="KW-1185">Reference proteome</keyword>
<evidence type="ECO:0000313" key="2">
    <source>
        <dbReference type="EMBL" id="KAJ5733856.1"/>
    </source>
</evidence>
<dbReference type="Gene3D" id="3.40.50.150">
    <property type="entry name" value="Vaccinia Virus protein VP39"/>
    <property type="match status" value="1"/>
</dbReference>
<proteinExistence type="predicted"/>
<dbReference type="SUPFAM" id="SSF53335">
    <property type="entry name" value="S-adenosyl-L-methionine-dependent methyltransferases"/>
    <property type="match status" value="1"/>
</dbReference>
<dbReference type="AlphaFoldDB" id="A0AAD6MYW0"/>
<gene>
    <name evidence="2" type="ORF">N7493_002642</name>
</gene>